<reference evidence="2 3" key="1">
    <citation type="submission" date="2016-12" db="EMBL/GenBank/DDBJ databases">
        <authorList>
            <person name="Song W.-J."/>
            <person name="Kurnit D.M."/>
        </authorList>
    </citation>
    <scope>NUCLEOTIDE SEQUENCE [LARGE SCALE GENOMIC DNA]</scope>
    <source>
        <strain evidence="2 3">CECT 9026</strain>
    </source>
</reference>
<dbReference type="Proteomes" id="UP000515264">
    <property type="component" value="Chromosome 1"/>
</dbReference>
<organism evidence="2 3">
    <name type="scientific">Vibrio spartinae</name>
    <dbReference type="NCBI Taxonomy" id="1918945"/>
    <lineage>
        <taxon>Bacteria</taxon>
        <taxon>Pseudomonadati</taxon>
        <taxon>Pseudomonadota</taxon>
        <taxon>Gammaproteobacteria</taxon>
        <taxon>Vibrionales</taxon>
        <taxon>Vibrionaceae</taxon>
        <taxon>Vibrio</taxon>
    </lineage>
</organism>
<reference evidence="1 4" key="3">
    <citation type="journal article" date="2020" name="J. Nat. Prod.">
        <title>Genomics-Metabolomics Profiling Disclosed Marine Vibrio spartinae 3.6 as a Producer of a New Branched Side Chain Prodigiosin.</title>
        <authorList>
            <person name="Vitale G.A."/>
            <person name="Sciarretta M."/>
            <person name="Palma Esposito F."/>
            <person name="January G.G."/>
            <person name="Giaccio M."/>
            <person name="Bunk B."/>
            <person name="Sproer C."/>
            <person name="Bajerski F."/>
            <person name="Power D."/>
            <person name="Festa C."/>
            <person name="Monti M.C."/>
            <person name="D'Auria M.V."/>
            <person name="de Pascale D."/>
        </authorList>
    </citation>
    <scope>NUCLEOTIDE SEQUENCE [LARGE SCALE GENOMIC DNA]</scope>
    <source>
        <strain evidence="1 4">3.6</strain>
    </source>
</reference>
<dbReference type="EMBL" id="CP046268">
    <property type="protein sequence ID" value="QMV15971.1"/>
    <property type="molecule type" value="Genomic_DNA"/>
</dbReference>
<dbReference type="NCBIfam" id="TIGR02241">
    <property type="entry name" value="conserved hypothetical phage tail region protein"/>
    <property type="match status" value="1"/>
</dbReference>
<dbReference type="GO" id="GO:0005198">
    <property type="term" value="F:structural molecule activity"/>
    <property type="evidence" value="ECO:0007669"/>
    <property type="project" value="InterPro"/>
</dbReference>
<reference evidence="1" key="2">
    <citation type="submission" date="2019-11" db="EMBL/GenBank/DDBJ databases">
        <authorList>
            <person name="January G."/>
            <person name="Bunk B."/>
        </authorList>
    </citation>
    <scope>NUCLEOTIDE SEQUENCE</scope>
    <source>
        <strain evidence="1">3.6</strain>
    </source>
</reference>
<dbReference type="EMBL" id="FSSB01000028">
    <property type="protein sequence ID" value="SIO96194.1"/>
    <property type="molecule type" value="Genomic_DNA"/>
</dbReference>
<keyword evidence="4" id="KW-1185">Reference proteome</keyword>
<proteinExistence type="predicted"/>
<evidence type="ECO:0000313" key="3">
    <source>
        <dbReference type="Proteomes" id="UP000184774"/>
    </source>
</evidence>
<name>A0A1N6M9T6_9VIBR</name>
<evidence type="ECO:0000313" key="1">
    <source>
        <dbReference type="EMBL" id="QMV15971.1"/>
    </source>
</evidence>
<dbReference type="InterPro" id="IPR011747">
    <property type="entry name" value="CHP02241"/>
</dbReference>
<accession>A0A1N6M9T6</accession>
<sequence length="158" mass="17571">MTDSLQTSFYFRVSVPGTSSSDAAFQEVSGLSKELGTEDVVCGGENRFKYRLPTVATFQNLVLKRGITSAESSLIDWVKDTLDNGLATAIQTKDIKVQLLNENGDVSMSWSFVCAYPVKWSASDLKSQEGEVFIETLEFAYQYFEIDDSRESQIGLFS</sequence>
<dbReference type="Proteomes" id="UP000184774">
    <property type="component" value="Unassembled WGS sequence"/>
</dbReference>
<dbReference type="PANTHER" id="PTHR38009">
    <property type="entry name" value="CONSERVED HYPOTHETICAL PHAGE TAIL PROTEIN"/>
    <property type="match status" value="1"/>
</dbReference>
<protein>
    <submittedName>
        <fullName evidence="2">T4-like virus tail tube protein gp19</fullName>
    </submittedName>
</protein>
<dbReference type="InterPro" id="IPR010667">
    <property type="entry name" value="Phage_T4_Gp19"/>
</dbReference>
<dbReference type="AlphaFoldDB" id="A0A1N6M9T6"/>
<dbReference type="RefSeq" id="WP_074374643.1">
    <property type="nucleotide sequence ID" value="NZ_AP024907.1"/>
</dbReference>
<gene>
    <name evidence="2" type="ORF">VSP9026_03976</name>
    <name evidence="1" type="ORF">Vspart_03345</name>
</gene>
<dbReference type="OrthoDB" id="9799891at2"/>
<dbReference type="PANTHER" id="PTHR38009:SF1">
    <property type="entry name" value="CONSERVED HYPOTHETICAL PHAGE TAIL PROTEIN"/>
    <property type="match status" value="1"/>
</dbReference>
<evidence type="ECO:0000313" key="4">
    <source>
        <dbReference type="Proteomes" id="UP000515264"/>
    </source>
</evidence>
<evidence type="ECO:0000313" key="2">
    <source>
        <dbReference type="EMBL" id="SIO96194.1"/>
    </source>
</evidence>
<dbReference type="Pfam" id="PF06841">
    <property type="entry name" value="Phage_T4_gp19"/>
    <property type="match status" value="1"/>
</dbReference>